<proteinExistence type="predicted"/>
<reference evidence="1" key="1">
    <citation type="submission" date="2012-04" db="EMBL/GenBank/DDBJ databases">
        <title>Finished genome of Dactylococcopsis salina PCC 8305.</title>
        <authorList>
            <consortium name="US DOE Joint Genome Institute"/>
            <person name="Gugger M."/>
            <person name="Coursin T."/>
            <person name="Rippka R."/>
            <person name="Tandeau De Marsac N."/>
            <person name="Huntemann M."/>
            <person name="Wei C.-L."/>
            <person name="Han J."/>
            <person name="Detter J.C."/>
            <person name="Han C."/>
            <person name="Tapia R."/>
            <person name="Daligault H."/>
            <person name="Chen A."/>
            <person name="Krypides N."/>
            <person name="Mavromatis K."/>
            <person name="Markowitz V."/>
            <person name="Szeto E."/>
            <person name="Ivanova N."/>
            <person name="Ovchinnikova G."/>
            <person name="Pagani I."/>
            <person name="Pati A."/>
            <person name="Goodwin L."/>
            <person name="Peters L."/>
            <person name="Pitluck S."/>
            <person name="Woyke T."/>
            <person name="Kerfeld C."/>
        </authorList>
    </citation>
    <scope>NUCLEOTIDE SEQUENCE [LARGE SCALE GENOMIC DNA]</scope>
    <source>
        <strain evidence="1">PCC 8305</strain>
    </source>
</reference>
<dbReference type="RefSeq" id="WP_015231052.1">
    <property type="nucleotide sequence ID" value="NC_019780.1"/>
</dbReference>
<dbReference type="GO" id="GO:0016788">
    <property type="term" value="F:hydrolase activity, acting on ester bonds"/>
    <property type="evidence" value="ECO:0007669"/>
    <property type="project" value="InterPro"/>
</dbReference>
<keyword evidence="2" id="KW-1185">Reference proteome</keyword>
<protein>
    <submittedName>
        <fullName evidence="1">GDSL-like Lipase/Acylhydrolase</fullName>
    </submittedName>
</protein>
<gene>
    <name evidence="1" type="ORF">Dacsa_3598</name>
</gene>
<dbReference type="InterPro" id="IPR001087">
    <property type="entry name" value="GDSL"/>
</dbReference>
<dbReference type="HOGENOM" id="CLU_603766_0_0_3"/>
<dbReference type="EMBL" id="CP003944">
    <property type="protein sequence ID" value="AFZ52078.1"/>
    <property type="molecule type" value="Genomic_DNA"/>
</dbReference>
<dbReference type="InterPro" id="IPR036514">
    <property type="entry name" value="SGNH_hydro_sf"/>
</dbReference>
<sequence>MFKSPSRQKLRTGKKKPKKGLSPLWILLSFPLLLIILEVSARLFFSFTGKPPRLASEQDNSPLSQAYQLEFLTNNKPIQGLPEGGKLKIERNPVLGYQLVPNQESQFWRINEQGLREEVSIPQNKPSDEIRVFIMGGSSAFGYRTDSNQSTIAAKLEPLLNDRVAQQRNQPNQYQPEVLPYFQSDRVRLLQKIPRLREGNYQVINAAIPGYASGNQLAQLALEILPYDPDLIIVIGGYKDLMLNSEQSFADLPLIDTYLSDAPQHFRDYLRKPLNNWAQKSDLVQIATAWMETPPIPTTQSTLVLDQNPSEPLANYLPQQPSELVERVERYRQNSIQMVRLAAGAGVPLISAVQPEITGRDLENLPRQEQEIINELGTDYIQEVQNAYTELRKANAQLQQTFPNNVNSVNLYPIYSDFSNQAFTDPIHLTSEANSIAAQRLYEEIVNMPKLQITPREPST</sequence>
<name>K9Z133_DACS8</name>
<dbReference type="KEGG" id="dsl:Dacsa_3598"/>
<dbReference type="Pfam" id="PF00657">
    <property type="entry name" value="Lipase_GDSL"/>
    <property type="match status" value="1"/>
</dbReference>
<dbReference type="AlphaFoldDB" id="K9Z133"/>
<dbReference type="Gene3D" id="3.40.50.1110">
    <property type="entry name" value="SGNH hydrolase"/>
    <property type="match status" value="1"/>
</dbReference>
<dbReference type="STRING" id="13035.Dacsa_3598"/>
<dbReference type="Proteomes" id="UP000010482">
    <property type="component" value="Chromosome"/>
</dbReference>
<accession>K9Z133</accession>
<evidence type="ECO:0000313" key="1">
    <source>
        <dbReference type="EMBL" id="AFZ52078.1"/>
    </source>
</evidence>
<dbReference type="SUPFAM" id="SSF52266">
    <property type="entry name" value="SGNH hydrolase"/>
    <property type="match status" value="1"/>
</dbReference>
<evidence type="ECO:0000313" key="2">
    <source>
        <dbReference type="Proteomes" id="UP000010482"/>
    </source>
</evidence>
<organism evidence="1 2">
    <name type="scientific">Dactylococcopsis salina (strain PCC 8305)</name>
    <name type="common">Myxobactron salinum</name>
    <dbReference type="NCBI Taxonomy" id="13035"/>
    <lineage>
        <taxon>Bacteria</taxon>
        <taxon>Bacillati</taxon>
        <taxon>Cyanobacteriota</taxon>
        <taxon>Cyanophyceae</taxon>
        <taxon>Nodosilineales</taxon>
        <taxon>Cymatolegaceae</taxon>
        <taxon>Dactylococcopsis</taxon>
    </lineage>
</organism>
<dbReference type="eggNOG" id="COG2755">
    <property type="taxonomic scope" value="Bacteria"/>
</dbReference>
<dbReference type="OrthoDB" id="8816239at2"/>
<dbReference type="CDD" id="cd00229">
    <property type="entry name" value="SGNH_hydrolase"/>
    <property type="match status" value="1"/>
</dbReference>